<evidence type="ECO:0000313" key="5">
    <source>
        <dbReference type="Proteomes" id="UP000182011"/>
    </source>
</evidence>
<reference evidence="4 5" key="2">
    <citation type="submission" date="2015-11" db="EMBL/GenBank/DDBJ databases">
        <authorList>
            <person name="Zhang Y."/>
            <person name="Guo Z."/>
        </authorList>
    </citation>
    <scope>NUCLEOTIDE SEQUENCE [LARGE SCALE GENOMIC DNA]</scope>
    <source>
        <strain evidence="4">JGI-4</strain>
    </source>
</reference>
<proteinExistence type="predicted"/>
<dbReference type="AlphaFoldDB" id="A0A0P1LDF0"/>
<accession>A0A0P1MY57</accession>
<keyword evidence="1" id="KW-0456">Lyase</keyword>
<accession>A0A0P1LSY0</accession>
<dbReference type="InterPro" id="IPR011234">
    <property type="entry name" value="Fumarylacetoacetase-like_C"/>
</dbReference>
<accession>A0A0P1MH57</accession>
<accession>A0A0P1MTX8</accession>
<accession>A0A0S4N6K1</accession>
<dbReference type="OrthoDB" id="9792137at2"/>
<sequence length="259" mass="28415">MPDYIEKFAEELYWAEVNLKPIEPLTSRNGNITIEDAYKIQIKNVDRKLKNGWKIKGKKIGITSYAVQKMLNVNQPDFGYLFDTMYVEDGGVVKLDSLIQPRVEGEIAFVMEKDLKGPGVTVADVLKATAFVVPSIEIVDSRIKDWKIRIQDTIADNASSGLFVLGGKKTVVDNLDFRCLGMILEQNGEVVVSGAGAASLGNPVKAVAWLANKLAEFGEYLRAGEVVLSGALAQLVVPKKGDFFKVSIQKLGSVSVKFE</sequence>
<accession>A0A0P1LDF0</accession>
<accession>A0A0P1LTQ4</accession>
<keyword evidence="6" id="KW-1185">Reference proteome</keyword>
<evidence type="ECO:0000259" key="2">
    <source>
        <dbReference type="Pfam" id="PF01557"/>
    </source>
</evidence>
<dbReference type="EMBL" id="CZVI01000009">
    <property type="protein sequence ID" value="CUS85178.1"/>
    <property type="molecule type" value="Genomic_DNA"/>
</dbReference>
<dbReference type="SUPFAM" id="SSF56529">
    <property type="entry name" value="FAH"/>
    <property type="match status" value="1"/>
</dbReference>
<dbReference type="RefSeq" id="WP_047134334.1">
    <property type="nucleotide sequence ID" value="NZ_CZVI01000009.1"/>
</dbReference>
<dbReference type="GO" id="GO:0008684">
    <property type="term" value="F:2-oxopent-4-enoate hydratase activity"/>
    <property type="evidence" value="ECO:0007669"/>
    <property type="project" value="TreeGrafter"/>
</dbReference>
<dbReference type="STRING" id="1633631.GCA_001442925_01515"/>
<dbReference type="PANTHER" id="PTHR30143:SF0">
    <property type="entry name" value="2-KETO-4-PENTENOATE HYDRATASE"/>
    <property type="match status" value="1"/>
</dbReference>
<dbReference type="InterPro" id="IPR036663">
    <property type="entry name" value="Fumarylacetoacetase_C_sf"/>
</dbReference>
<reference evidence="3 6" key="1">
    <citation type="submission" date="2015-11" db="EMBL/GenBank/DDBJ databases">
        <authorList>
            <person name="Varghese N."/>
        </authorList>
    </citation>
    <scope>NUCLEOTIDE SEQUENCE [LARGE SCALE GENOMIC DNA]</scope>
    <source>
        <strain evidence="3 6">JGI-8</strain>
    </source>
</reference>
<accession>A0A0P1P520</accession>
<gene>
    <name evidence="4" type="ORF">JGI4_01520</name>
    <name evidence="3" type="ORF">JGI8_00868</name>
</gene>
<accession>A0A0P1LK05</accession>
<dbReference type="InterPro" id="IPR050772">
    <property type="entry name" value="Hydratase-Decarb/MhpD_sf"/>
</dbReference>
<dbReference type="Proteomes" id="UP000182200">
    <property type="component" value="Unassembled WGS sequence"/>
</dbReference>
<dbReference type="PANTHER" id="PTHR30143">
    <property type="entry name" value="ACID HYDRATASE"/>
    <property type="match status" value="1"/>
</dbReference>
<organism evidence="4 5">
    <name type="scientific">Candidatus Kryptonium thompsonii</name>
    <dbReference type="NCBI Taxonomy" id="1633631"/>
    <lineage>
        <taxon>Bacteria</taxon>
        <taxon>Pseudomonadati</taxon>
        <taxon>Candidatus Kryptoniota</taxon>
        <taxon>Candidatus Kryptonium</taxon>
    </lineage>
</organism>
<protein>
    <submittedName>
        <fullName evidence="4">2-keto-4-pentenoate hydratase</fullName>
    </submittedName>
</protein>
<feature type="domain" description="Fumarylacetoacetase-like C-terminal" evidence="2">
    <location>
        <begin position="92"/>
        <end position="255"/>
    </location>
</feature>
<evidence type="ECO:0000313" key="6">
    <source>
        <dbReference type="Proteomes" id="UP000182200"/>
    </source>
</evidence>
<dbReference type="Proteomes" id="UP000182011">
    <property type="component" value="Unassembled WGS sequence"/>
</dbReference>
<evidence type="ECO:0000313" key="4">
    <source>
        <dbReference type="EMBL" id="CUU06507.1"/>
    </source>
</evidence>
<dbReference type="GO" id="GO:0005737">
    <property type="term" value="C:cytoplasm"/>
    <property type="evidence" value="ECO:0007669"/>
    <property type="project" value="TreeGrafter"/>
</dbReference>
<dbReference type="Gene3D" id="3.90.850.10">
    <property type="entry name" value="Fumarylacetoacetase-like, C-terminal domain"/>
    <property type="match status" value="1"/>
</dbReference>
<dbReference type="Pfam" id="PF01557">
    <property type="entry name" value="FAA_hydrolase"/>
    <property type="match status" value="1"/>
</dbReference>
<evidence type="ECO:0000256" key="1">
    <source>
        <dbReference type="ARBA" id="ARBA00023239"/>
    </source>
</evidence>
<dbReference type="EMBL" id="FAOP01000006">
    <property type="protein sequence ID" value="CUU06507.1"/>
    <property type="molecule type" value="Genomic_DNA"/>
</dbReference>
<evidence type="ECO:0000313" key="3">
    <source>
        <dbReference type="EMBL" id="CUS85178.1"/>
    </source>
</evidence>
<name>A0A0P1LDF0_9BACT</name>
<accession>A0A0N7MRN6</accession>